<name>K4LT80_THEPS</name>
<organism evidence="1 2">
    <name type="scientific">Thermacetogenium phaeum (strain ATCC BAA-254 / DSM 26808 / PB)</name>
    <dbReference type="NCBI Taxonomy" id="1089553"/>
    <lineage>
        <taxon>Bacteria</taxon>
        <taxon>Bacillati</taxon>
        <taxon>Bacillota</taxon>
        <taxon>Clostridia</taxon>
        <taxon>Thermoanaerobacterales</taxon>
        <taxon>Thermoanaerobacteraceae</taxon>
        <taxon>Thermacetogenium</taxon>
    </lineage>
</organism>
<dbReference type="AlphaFoldDB" id="K4LT80"/>
<dbReference type="EMBL" id="CP003732">
    <property type="protein sequence ID" value="AFV11264.1"/>
    <property type="molecule type" value="Genomic_DNA"/>
</dbReference>
<dbReference type="InterPro" id="IPR023214">
    <property type="entry name" value="HAD_sf"/>
</dbReference>
<proteinExistence type="predicted"/>
<keyword evidence="2" id="KW-1185">Reference proteome</keyword>
<dbReference type="SUPFAM" id="SSF56784">
    <property type="entry name" value="HAD-like"/>
    <property type="match status" value="1"/>
</dbReference>
<accession>K4LT80</accession>
<dbReference type="Proteomes" id="UP000000467">
    <property type="component" value="Chromosome"/>
</dbReference>
<dbReference type="eggNOG" id="COG4087">
    <property type="taxonomic scope" value="Bacteria"/>
</dbReference>
<dbReference type="Gene3D" id="3.40.50.1000">
    <property type="entry name" value="HAD superfamily/HAD-like"/>
    <property type="match status" value="1"/>
</dbReference>
<sequence>MLKINIPGKGDLSLQHLIVDYNGTIAFDGNLISGVAEQLNQLAEYLEIHILTADTFGTASQKCRELQANIKLITSKNGTLEKGRIVDSLGPKKVVAIGNGVNDTLMLKKAALGIAVIGKEGAAQIAISKADVIVNDIQDALGLLLNTTRLKATLRA</sequence>
<evidence type="ECO:0000313" key="1">
    <source>
        <dbReference type="EMBL" id="AFV11264.1"/>
    </source>
</evidence>
<dbReference type="KEGG" id="tpz:Tph_c10410"/>
<reference evidence="1 2" key="1">
    <citation type="journal article" date="2012" name="BMC Genomics">
        <title>Genome-guided analysis of physiological and morphological traits of the fermentative acetate oxidizer Thermacetogenium phaeum.</title>
        <authorList>
            <person name="Oehler D."/>
            <person name="Poehlein A."/>
            <person name="Leimbach A."/>
            <person name="Muller N."/>
            <person name="Daniel R."/>
            <person name="Gottschalk G."/>
            <person name="Schink B."/>
        </authorList>
    </citation>
    <scope>NUCLEOTIDE SEQUENCE [LARGE SCALE GENOMIC DNA]</scope>
    <source>
        <strain evidence="2">ATCC BAA-254 / DSM 26808 / PB</strain>
    </source>
</reference>
<keyword evidence="1" id="KW-0378">Hydrolase</keyword>
<protein>
    <submittedName>
        <fullName evidence="1">Hydrolase HAD family</fullName>
    </submittedName>
</protein>
<dbReference type="InterPro" id="IPR036412">
    <property type="entry name" value="HAD-like_sf"/>
</dbReference>
<dbReference type="HOGENOM" id="CLU_142246_0_0_9"/>
<dbReference type="GO" id="GO:0016787">
    <property type="term" value="F:hydrolase activity"/>
    <property type="evidence" value="ECO:0007669"/>
    <property type="project" value="UniProtKB-KW"/>
</dbReference>
<dbReference type="RefSeq" id="WP_015050145.1">
    <property type="nucleotide sequence ID" value="NC_018870.1"/>
</dbReference>
<dbReference type="Pfam" id="PF08282">
    <property type="entry name" value="Hydrolase_3"/>
    <property type="match status" value="1"/>
</dbReference>
<gene>
    <name evidence="1" type="ordered locus">Tph_c10410</name>
</gene>
<dbReference type="OrthoDB" id="159409at2"/>
<evidence type="ECO:0000313" key="2">
    <source>
        <dbReference type="Proteomes" id="UP000000467"/>
    </source>
</evidence>